<dbReference type="InterPro" id="IPR027417">
    <property type="entry name" value="P-loop_NTPase"/>
</dbReference>
<comment type="caution">
    <text evidence="3">The sequence shown here is derived from an EMBL/GenBank/DDBJ whole genome shotgun (WGS) entry which is preliminary data.</text>
</comment>
<dbReference type="Gene3D" id="3.40.50.300">
    <property type="entry name" value="P-loop containing nucleotide triphosphate hydrolases"/>
    <property type="match status" value="1"/>
</dbReference>
<dbReference type="SUPFAM" id="SSF52540">
    <property type="entry name" value="P-loop containing nucleoside triphosphate hydrolases"/>
    <property type="match status" value="1"/>
</dbReference>
<dbReference type="Pfam" id="PF13401">
    <property type="entry name" value="AAA_22"/>
    <property type="match status" value="1"/>
</dbReference>
<gene>
    <name evidence="3" type="ORF">DI392_12535</name>
</gene>
<proteinExistence type="predicted"/>
<dbReference type="InterPro" id="IPR036680">
    <property type="entry name" value="SPOR-like_sf"/>
</dbReference>
<keyword evidence="3" id="KW-0131">Cell cycle</keyword>
<dbReference type="GO" id="GO:0016887">
    <property type="term" value="F:ATP hydrolysis activity"/>
    <property type="evidence" value="ECO:0007669"/>
    <property type="project" value="InterPro"/>
</dbReference>
<name>A0A2U3B8T0_9VIBR</name>
<dbReference type="EMBL" id="QFWT01000006">
    <property type="protein sequence ID" value="PWI33124.1"/>
    <property type="molecule type" value="Genomic_DNA"/>
</dbReference>
<dbReference type="InterPro" id="IPR049945">
    <property type="entry name" value="AAA_22"/>
</dbReference>
<sequence length="502" mass="55715">MSLAHELRVLEIESQVELLNRLQLLTRFGSNLINISGVQGSGKSWIAQRYLEAWSQDKNQSLLMCHQNQNDEQMRAILLKQVVSDALFNESDPIVESFAYLMQDRPCDVVIVIDDAHRLSENLLAELWTLVLEAQTTPSWTVNVILFTSGHALEPVLTRLSYGQETKPISLEIDPLTEKEAETFSEMLVVKYVTDAGLKKKIRQSVKKTSPLPGALMALGESKMERKIIIRSIIGSPTIIAAVAALLLLLVAGGYFWFFSQPLPEVETEDAAVAMKASSTQDMGTQEQTVLPVVETTDEPVTTANSDKADDAVDDTLSLPPEIQDNADSVGQADDGQRVVVPAQVVDALIEGDKDVDTSVIDDAVADAGQKAREQSNIVEEKSEPVEAADQSLDVIPPPVITFSFAKDELEAVPENHYTLQLAALLSLEEVEAFINQHQLNELVRVYPTVRNDTEWYIVTYQDFPSIQAARDARLQLPESVQMLEPWAKSMRQVHRELELAK</sequence>
<dbReference type="GO" id="GO:0042834">
    <property type="term" value="F:peptidoglycan binding"/>
    <property type="evidence" value="ECO:0007669"/>
    <property type="project" value="InterPro"/>
</dbReference>
<dbReference type="Pfam" id="PF05036">
    <property type="entry name" value="SPOR"/>
    <property type="match status" value="1"/>
</dbReference>
<keyword evidence="3" id="KW-0132">Cell division</keyword>
<accession>A0A2U3B8T0</accession>
<dbReference type="RefSeq" id="WP_109320240.1">
    <property type="nucleotide sequence ID" value="NZ_QFWT01000006.1"/>
</dbReference>
<feature type="transmembrane region" description="Helical" evidence="1">
    <location>
        <begin position="233"/>
        <end position="258"/>
    </location>
</feature>
<dbReference type="AlphaFoldDB" id="A0A2U3B8T0"/>
<keyword evidence="1" id="KW-0812">Transmembrane</keyword>
<dbReference type="Gene3D" id="3.30.70.1070">
    <property type="entry name" value="Sporulation related repeat"/>
    <property type="match status" value="1"/>
</dbReference>
<dbReference type="PROSITE" id="PS51724">
    <property type="entry name" value="SPOR"/>
    <property type="match status" value="1"/>
</dbReference>
<protein>
    <submittedName>
        <fullName evidence="3">Cell division protein DamX</fullName>
    </submittedName>
</protein>
<evidence type="ECO:0000313" key="4">
    <source>
        <dbReference type="Proteomes" id="UP000245362"/>
    </source>
</evidence>
<evidence type="ECO:0000313" key="3">
    <source>
        <dbReference type="EMBL" id="PWI33124.1"/>
    </source>
</evidence>
<dbReference type="InterPro" id="IPR007730">
    <property type="entry name" value="SPOR-like_dom"/>
</dbReference>
<keyword evidence="1" id="KW-1133">Transmembrane helix</keyword>
<dbReference type="PANTHER" id="PTHR35894:SF7">
    <property type="entry name" value="GENERAL SECRETION PATHWAY PROTEIN A-RELATED"/>
    <property type="match status" value="1"/>
</dbReference>
<organism evidence="3 4">
    <name type="scientific">Vibrio albus</name>
    <dbReference type="NCBI Taxonomy" id="2200953"/>
    <lineage>
        <taxon>Bacteria</taxon>
        <taxon>Pseudomonadati</taxon>
        <taxon>Pseudomonadota</taxon>
        <taxon>Gammaproteobacteria</taxon>
        <taxon>Vibrionales</taxon>
        <taxon>Vibrionaceae</taxon>
        <taxon>Vibrio</taxon>
    </lineage>
</organism>
<dbReference type="PANTHER" id="PTHR35894">
    <property type="entry name" value="GENERAL SECRETION PATHWAY PROTEIN A-RELATED"/>
    <property type="match status" value="1"/>
</dbReference>
<dbReference type="OrthoDB" id="6189127at2"/>
<keyword evidence="1" id="KW-0472">Membrane</keyword>
<evidence type="ECO:0000259" key="2">
    <source>
        <dbReference type="PROSITE" id="PS51724"/>
    </source>
</evidence>
<evidence type="ECO:0000256" key="1">
    <source>
        <dbReference type="SAM" id="Phobius"/>
    </source>
</evidence>
<keyword evidence="4" id="KW-1185">Reference proteome</keyword>
<dbReference type="GO" id="GO:0051301">
    <property type="term" value="P:cell division"/>
    <property type="evidence" value="ECO:0007669"/>
    <property type="project" value="UniProtKB-KW"/>
</dbReference>
<dbReference type="Proteomes" id="UP000245362">
    <property type="component" value="Unassembled WGS sequence"/>
</dbReference>
<reference evidence="3 4" key="1">
    <citation type="submission" date="2018-05" db="EMBL/GenBank/DDBJ databases">
        <title>Vibrio limimaris sp. nov., isolated from marine sediment.</title>
        <authorList>
            <person name="Li C.-M."/>
        </authorList>
    </citation>
    <scope>NUCLEOTIDE SEQUENCE [LARGE SCALE GENOMIC DNA]</scope>
    <source>
        <strain evidence="3 4">E4404</strain>
    </source>
</reference>
<feature type="domain" description="SPOR" evidence="2">
    <location>
        <begin position="412"/>
        <end position="490"/>
    </location>
</feature>
<dbReference type="InterPro" id="IPR052026">
    <property type="entry name" value="ExeA_AAA_ATPase_DNA-bind"/>
</dbReference>